<sequence length="228" mass="23439">MLSNKIESVMVHSSNPNAPIGSRLDGAGFSISSGVHLPLYSGFLIFGAVHGPQPCSSQNGLGIFGASHSPSSSSSQYSGFTASGSGMYASASSSQSSGLEAVGSTIKYGASSSQSSGFLASGSGIISSSTQSAGFSSFGSSISFGGVRSKYLESSSEPALATSPLIRISKSWLGLMIRVYKEVVLTTLPIGGVLRCFSSYSPVTGFFLRIMKCTLLDIPHLSGPNMTW</sequence>
<name>A0A9P8P6U5_9ASCO</name>
<dbReference type="RefSeq" id="XP_046060948.1">
    <property type="nucleotide sequence ID" value="XM_046204956.1"/>
</dbReference>
<dbReference type="EMBL" id="JAEUBE010000295">
    <property type="protein sequence ID" value="KAH3665744.1"/>
    <property type="molecule type" value="Genomic_DNA"/>
</dbReference>
<dbReference type="GeneID" id="70235897"/>
<gene>
    <name evidence="1" type="ORF">OGAPHI_003932</name>
</gene>
<dbReference type="AlphaFoldDB" id="A0A9P8P6U5"/>
<evidence type="ECO:0000313" key="1">
    <source>
        <dbReference type="EMBL" id="KAH3665744.1"/>
    </source>
</evidence>
<dbReference type="Proteomes" id="UP000769157">
    <property type="component" value="Unassembled WGS sequence"/>
</dbReference>
<keyword evidence="2" id="KW-1185">Reference proteome</keyword>
<protein>
    <submittedName>
        <fullName evidence="1">Uncharacterized protein</fullName>
    </submittedName>
</protein>
<proteinExistence type="predicted"/>
<accession>A0A9P8P6U5</accession>
<evidence type="ECO:0000313" key="2">
    <source>
        <dbReference type="Proteomes" id="UP000769157"/>
    </source>
</evidence>
<comment type="caution">
    <text evidence="1">The sequence shown here is derived from an EMBL/GenBank/DDBJ whole genome shotgun (WGS) entry which is preliminary data.</text>
</comment>
<reference evidence="1" key="1">
    <citation type="journal article" date="2021" name="Open Biol.">
        <title>Shared evolutionary footprints suggest mitochondrial oxidative damage underlies multiple complex I losses in fungi.</title>
        <authorList>
            <person name="Schikora-Tamarit M.A."/>
            <person name="Marcet-Houben M."/>
            <person name="Nosek J."/>
            <person name="Gabaldon T."/>
        </authorList>
    </citation>
    <scope>NUCLEOTIDE SEQUENCE</scope>
    <source>
        <strain evidence="1">CBS6075</strain>
    </source>
</reference>
<reference evidence="1" key="2">
    <citation type="submission" date="2021-01" db="EMBL/GenBank/DDBJ databases">
        <authorList>
            <person name="Schikora-Tamarit M.A."/>
        </authorList>
    </citation>
    <scope>NUCLEOTIDE SEQUENCE</scope>
    <source>
        <strain evidence="1">CBS6075</strain>
    </source>
</reference>
<organism evidence="1 2">
    <name type="scientific">Ogataea philodendri</name>
    <dbReference type="NCBI Taxonomy" id="1378263"/>
    <lineage>
        <taxon>Eukaryota</taxon>
        <taxon>Fungi</taxon>
        <taxon>Dikarya</taxon>
        <taxon>Ascomycota</taxon>
        <taxon>Saccharomycotina</taxon>
        <taxon>Pichiomycetes</taxon>
        <taxon>Pichiales</taxon>
        <taxon>Pichiaceae</taxon>
        <taxon>Ogataea</taxon>
    </lineage>
</organism>